<gene>
    <name evidence="2" type="ORF">P7K49_024050</name>
</gene>
<reference evidence="2 3" key="1">
    <citation type="submission" date="2023-05" db="EMBL/GenBank/DDBJ databases">
        <title>B98-5 Cell Line De Novo Hybrid Assembly: An Optical Mapping Approach.</title>
        <authorList>
            <person name="Kananen K."/>
            <person name="Auerbach J.A."/>
            <person name="Kautto E."/>
            <person name="Blachly J.S."/>
        </authorList>
    </citation>
    <scope>NUCLEOTIDE SEQUENCE [LARGE SCALE GENOMIC DNA]</scope>
    <source>
        <strain evidence="2">B95-8</strain>
        <tissue evidence="2">Cell line</tissue>
    </source>
</reference>
<accession>A0ABQ9UNF0</accession>
<sequence>GGRAGGEVGPRPPLSPAAHCRPGGYLSGPAAALAPAGVLDDRSRYAPTREPPPSAPTDPRGVGGHMELASRPPSLGSTFSFSSSSSP</sequence>
<proteinExistence type="predicted"/>
<feature type="non-terminal residue" evidence="2">
    <location>
        <position position="87"/>
    </location>
</feature>
<dbReference type="Proteomes" id="UP001266305">
    <property type="component" value="Unassembled WGS sequence"/>
</dbReference>
<feature type="region of interest" description="Disordered" evidence="1">
    <location>
        <begin position="1"/>
        <end position="87"/>
    </location>
</feature>
<organism evidence="2 3">
    <name type="scientific">Saguinus oedipus</name>
    <name type="common">Cotton-top tamarin</name>
    <name type="synonym">Oedipomidas oedipus</name>
    <dbReference type="NCBI Taxonomy" id="9490"/>
    <lineage>
        <taxon>Eukaryota</taxon>
        <taxon>Metazoa</taxon>
        <taxon>Chordata</taxon>
        <taxon>Craniata</taxon>
        <taxon>Vertebrata</taxon>
        <taxon>Euteleostomi</taxon>
        <taxon>Mammalia</taxon>
        <taxon>Eutheria</taxon>
        <taxon>Euarchontoglires</taxon>
        <taxon>Primates</taxon>
        <taxon>Haplorrhini</taxon>
        <taxon>Platyrrhini</taxon>
        <taxon>Cebidae</taxon>
        <taxon>Callitrichinae</taxon>
        <taxon>Saguinus</taxon>
    </lineage>
</organism>
<protein>
    <submittedName>
        <fullName evidence="2">Uncharacterized protein</fullName>
    </submittedName>
</protein>
<comment type="caution">
    <text evidence="2">The sequence shown here is derived from an EMBL/GenBank/DDBJ whole genome shotgun (WGS) entry which is preliminary data.</text>
</comment>
<name>A0ABQ9UNF0_SAGOE</name>
<feature type="non-terminal residue" evidence="2">
    <location>
        <position position="1"/>
    </location>
</feature>
<evidence type="ECO:0000256" key="1">
    <source>
        <dbReference type="SAM" id="MobiDB-lite"/>
    </source>
</evidence>
<dbReference type="EMBL" id="JASSZA010000011">
    <property type="protein sequence ID" value="KAK2098599.1"/>
    <property type="molecule type" value="Genomic_DNA"/>
</dbReference>
<evidence type="ECO:0000313" key="3">
    <source>
        <dbReference type="Proteomes" id="UP001266305"/>
    </source>
</evidence>
<evidence type="ECO:0000313" key="2">
    <source>
        <dbReference type="EMBL" id="KAK2098599.1"/>
    </source>
</evidence>
<keyword evidence="3" id="KW-1185">Reference proteome</keyword>
<feature type="compositionally biased region" description="Low complexity" evidence="1">
    <location>
        <begin position="77"/>
        <end position="87"/>
    </location>
</feature>
<feature type="compositionally biased region" description="Low complexity" evidence="1">
    <location>
        <begin position="22"/>
        <end position="38"/>
    </location>
</feature>